<evidence type="ECO:0000256" key="1">
    <source>
        <dbReference type="SAM" id="MobiDB-lite"/>
    </source>
</evidence>
<evidence type="ECO:0000313" key="3">
    <source>
        <dbReference type="Proteomes" id="UP000228987"/>
    </source>
</evidence>
<evidence type="ECO:0008006" key="4">
    <source>
        <dbReference type="Google" id="ProtNLM"/>
    </source>
</evidence>
<proteinExistence type="predicted"/>
<dbReference type="Pfam" id="PF08850">
    <property type="entry name" value="DUF1820"/>
    <property type="match status" value="1"/>
</dbReference>
<dbReference type="Proteomes" id="UP000228987">
    <property type="component" value="Unassembled WGS sequence"/>
</dbReference>
<gene>
    <name evidence="2" type="ORF">COA71_09985</name>
</gene>
<dbReference type="PIRSF" id="PIRSF028538">
    <property type="entry name" value="DUF1820"/>
    <property type="match status" value="1"/>
</dbReference>
<dbReference type="EMBL" id="NVWI01000007">
    <property type="protein sequence ID" value="PCJ40920.1"/>
    <property type="molecule type" value="Genomic_DNA"/>
</dbReference>
<evidence type="ECO:0000313" key="2">
    <source>
        <dbReference type="EMBL" id="PCJ40920.1"/>
    </source>
</evidence>
<dbReference type="InterPro" id="IPR014949">
    <property type="entry name" value="DUF1820"/>
</dbReference>
<accession>A0A2A5CBW4</accession>
<organism evidence="2 3">
    <name type="scientific">SAR86 cluster bacterium</name>
    <dbReference type="NCBI Taxonomy" id="2030880"/>
    <lineage>
        <taxon>Bacteria</taxon>
        <taxon>Pseudomonadati</taxon>
        <taxon>Pseudomonadota</taxon>
        <taxon>Gammaproteobacteria</taxon>
        <taxon>SAR86 cluster</taxon>
    </lineage>
</organism>
<feature type="region of interest" description="Disordered" evidence="1">
    <location>
        <begin position="92"/>
        <end position="112"/>
    </location>
</feature>
<name>A0A2A5CBW4_9GAMM</name>
<comment type="caution">
    <text evidence="2">The sequence shown here is derived from an EMBL/GenBank/DDBJ whole genome shotgun (WGS) entry which is preliminary data.</text>
</comment>
<reference evidence="3" key="1">
    <citation type="submission" date="2017-08" db="EMBL/GenBank/DDBJ databases">
        <title>A dynamic microbial community with high functional redundancy inhabits the cold, oxic subseafloor aquifer.</title>
        <authorList>
            <person name="Tully B.J."/>
            <person name="Wheat C.G."/>
            <person name="Glazer B.T."/>
            <person name="Huber J.A."/>
        </authorList>
    </citation>
    <scope>NUCLEOTIDE SEQUENCE [LARGE SCALE GENOMIC DNA]</scope>
</reference>
<sequence length="112" mass="12588">MATSTKSKDIFKITFLNKGEVYEVFAEQVYQSDLWGFIEIEDFVFGERSQVVVDPSEEKLKTEFSGVKRSFIPIQAIIRIDQVEKEGVAKISNGDNIAPFPSLVTPPGKQSQ</sequence>
<protein>
    <recommendedName>
        <fullName evidence="4">DUF1820 family protein</fullName>
    </recommendedName>
</protein>
<dbReference type="AlphaFoldDB" id="A0A2A5CBW4"/>